<dbReference type="PANTHER" id="PTHR35535:SF1">
    <property type="entry name" value="HEAT SHOCK PROTEIN HSLJ"/>
    <property type="match status" value="1"/>
</dbReference>
<dbReference type="SUPFAM" id="SSF141488">
    <property type="entry name" value="YdhA-like"/>
    <property type="match status" value="1"/>
</dbReference>
<dbReference type="PANTHER" id="PTHR35535">
    <property type="entry name" value="HEAT SHOCK PROTEIN HSLJ"/>
    <property type="match status" value="1"/>
</dbReference>
<dbReference type="InterPro" id="IPR038670">
    <property type="entry name" value="HslJ-like_sf"/>
</dbReference>
<evidence type="ECO:0000256" key="5">
    <source>
        <dbReference type="SAM" id="SignalP"/>
    </source>
</evidence>
<evidence type="ECO:0000259" key="7">
    <source>
        <dbReference type="Pfam" id="PF09864"/>
    </source>
</evidence>
<keyword evidence="1 5" id="KW-0732">Signal</keyword>
<feature type="signal peptide" evidence="5">
    <location>
        <begin position="1"/>
        <end position="24"/>
    </location>
</feature>
<evidence type="ECO:0000256" key="2">
    <source>
        <dbReference type="ARBA" id="ARBA00023136"/>
    </source>
</evidence>
<gene>
    <name evidence="8" type="ORF">CEJ86_29545</name>
</gene>
<keyword evidence="3" id="KW-0564">Palmitate</keyword>
<sequence>MLQALTAASCACVLIELASMQTVAAEKVPEALVGSWLAEDIGGRGVIDDLQTTLEIREDGTYGGMAGCNHFTGTFGLSGATITFGPAAATREMCVPAVMDQERKFFEALKSELVWRIEGSKLFLGGRNEKSVLQLTSMQSRNGNRAELTIEIPDAGTVDRRTVLYACGDKTIEVEYIDAGSASLATFTIEGTFIVASNVISGSGARYAGGRYVWWTKGGEATLFDTMKGEEDPGIACKEVE</sequence>
<dbReference type="Pfam" id="PF09864">
    <property type="entry name" value="MliC"/>
    <property type="match status" value="1"/>
</dbReference>
<dbReference type="RefSeq" id="WP_100674591.1">
    <property type="nucleotide sequence ID" value="NZ_NJGD01000024.1"/>
</dbReference>
<dbReference type="Pfam" id="PF03724">
    <property type="entry name" value="META"/>
    <property type="match status" value="1"/>
</dbReference>
<dbReference type="Gene3D" id="2.40.128.200">
    <property type="match status" value="1"/>
</dbReference>
<reference evidence="8 9" key="1">
    <citation type="submission" date="2017-06" db="EMBL/GenBank/DDBJ databases">
        <title>Ensifer strains isolated from leguminous trees and herbs display diverse denitrification phenotypes with some acting as strong N2O sinks.</title>
        <authorList>
            <person name="Woliy K."/>
            <person name="Mania D."/>
            <person name="Bakken L.R."/>
            <person name="Frostegard A."/>
        </authorList>
    </citation>
    <scope>NUCLEOTIDE SEQUENCE [LARGE SCALE GENOMIC DNA]</scope>
    <source>
        <strain evidence="8 9">AC50a</strain>
    </source>
</reference>
<dbReference type="EMBL" id="NJGD01000024">
    <property type="protein sequence ID" value="PJR10294.1"/>
    <property type="molecule type" value="Genomic_DNA"/>
</dbReference>
<evidence type="ECO:0008006" key="10">
    <source>
        <dbReference type="Google" id="ProtNLM"/>
    </source>
</evidence>
<evidence type="ECO:0000256" key="3">
    <source>
        <dbReference type="ARBA" id="ARBA00023139"/>
    </source>
</evidence>
<dbReference type="InterPro" id="IPR053147">
    <property type="entry name" value="Hsp_HslJ-like"/>
</dbReference>
<organism evidence="8 9">
    <name type="scientific">Rhizobium meliloti</name>
    <name type="common">Ensifer meliloti</name>
    <name type="synonym">Sinorhizobium meliloti</name>
    <dbReference type="NCBI Taxonomy" id="382"/>
    <lineage>
        <taxon>Bacteria</taxon>
        <taxon>Pseudomonadati</taxon>
        <taxon>Pseudomonadota</taxon>
        <taxon>Alphaproteobacteria</taxon>
        <taxon>Hyphomicrobiales</taxon>
        <taxon>Rhizobiaceae</taxon>
        <taxon>Sinorhizobium/Ensifer group</taxon>
        <taxon>Sinorhizobium</taxon>
    </lineage>
</organism>
<evidence type="ECO:0000313" key="8">
    <source>
        <dbReference type="EMBL" id="PJR10294.1"/>
    </source>
</evidence>
<dbReference type="Gene3D" id="2.40.128.270">
    <property type="match status" value="1"/>
</dbReference>
<proteinExistence type="predicted"/>
<comment type="caution">
    <text evidence="8">The sequence shown here is derived from an EMBL/GenBank/DDBJ whole genome shotgun (WGS) entry which is preliminary data.</text>
</comment>
<dbReference type="InterPro" id="IPR005184">
    <property type="entry name" value="DUF306_Meta_HslJ"/>
</dbReference>
<evidence type="ECO:0000256" key="1">
    <source>
        <dbReference type="ARBA" id="ARBA00022729"/>
    </source>
</evidence>
<feature type="domain" description="C-type lysozyme inhibitor" evidence="7">
    <location>
        <begin position="165"/>
        <end position="230"/>
    </location>
</feature>
<dbReference type="InterPro" id="IPR018660">
    <property type="entry name" value="MliC"/>
</dbReference>
<protein>
    <recommendedName>
        <fullName evidence="10">META domain-containing protein</fullName>
    </recommendedName>
</protein>
<feature type="chain" id="PRO_5014405177" description="META domain-containing protein" evidence="5">
    <location>
        <begin position="25"/>
        <end position="241"/>
    </location>
</feature>
<evidence type="ECO:0000256" key="4">
    <source>
        <dbReference type="ARBA" id="ARBA00023288"/>
    </source>
</evidence>
<dbReference type="Proteomes" id="UP000231987">
    <property type="component" value="Unassembled WGS sequence"/>
</dbReference>
<accession>A0A2J0YUC7</accession>
<feature type="domain" description="DUF306" evidence="6">
    <location>
        <begin position="32"/>
        <end position="135"/>
    </location>
</feature>
<dbReference type="AlphaFoldDB" id="A0A2J0YUC7"/>
<evidence type="ECO:0000259" key="6">
    <source>
        <dbReference type="Pfam" id="PF03724"/>
    </source>
</evidence>
<keyword evidence="4" id="KW-0449">Lipoprotein</keyword>
<keyword evidence="2" id="KW-0472">Membrane</keyword>
<name>A0A2J0YUC7_RHIML</name>
<dbReference type="InterPro" id="IPR036328">
    <property type="entry name" value="MliC_sf"/>
</dbReference>
<evidence type="ECO:0000313" key="9">
    <source>
        <dbReference type="Proteomes" id="UP000231987"/>
    </source>
</evidence>